<evidence type="ECO:0000313" key="7">
    <source>
        <dbReference type="EMBL" id="TKR70764.1"/>
    </source>
</evidence>
<keyword evidence="3" id="KW-0347">Helicase</keyword>
<dbReference type="AlphaFoldDB" id="A0A4U5MMQ1"/>
<proteinExistence type="predicted"/>
<keyword evidence="1" id="KW-0547">Nucleotide-binding</keyword>
<reference evidence="7 8" key="2">
    <citation type="journal article" date="2019" name="G3 (Bethesda)">
        <title>Hybrid Assembly of the Genome of the Entomopathogenic Nematode Steinernema carpocapsae Identifies the X-Chromosome.</title>
        <authorList>
            <person name="Serra L."/>
            <person name="Macchietto M."/>
            <person name="Macias-Munoz A."/>
            <person name="McGill C.J."/>
            <person name="Rodriguez I.M."/>
            <person name="Rodriguez B."/>
            <person name="Murad R."/>
            <person name="Mortazavi A."/>
        </authorList>
    </citation>
    <scope>NUCLEOTIDE SEQUENCE [LARGE SCALE GENOMIC DNA]</scope>
    <source>
        <strain evidence="7 8">ALL</strain>
    </source>
</reference>
<dbReference type="EMBL" id="AZBU02000007">
    <property type="protein sequence ID" value="TKR70764.1"/>
    <property type="molecule type" value="Genomic_DNA"/>
</dbReference>
<dbReference type="PANTHER" id="PTHR43788:SF16">
    <property type="entry name" value="HELICASE WITH ZINC FINGER 2"/>
    <property type="match status" value="1"/>
</dbReference>
<keyword evidence="2" id="KW-0378">Hydrolase</keyword>
<evidence type="ECO:0000259" key="6">
    <source>
        <dbReference type="Pfam" id="PF13087"/>
    </source>
</evidence>
<dbReference type="Gene3D" id="3.40.50.300">
    <property type="entry name" value="P-loop containing nucleotide triphosphate hydrolases"/>
    <property type="match status" value="2"/>
</dbReference>
<keyword evidence="4" id="KW-0067">ATP-binding</keyword>
<dbReference type="InterPro" id="IPR041679">
    <property type="entry name" value="DNA2/NAM7-like_C"/>
</dbReference>
<feature type="domain" description="DNA2/NAM7 helicase-like C-terminal" evidence="6">
    <location>
        <begin position="731"/>
        <end position="953"/>
    </location>
</feature>
<dbReference type="Pfam" id="PF13604">
    <property type="entry name" value="AAA_30"/>
    <property type="match status" value="1"/>
</dbReference>
<dbReference type="InterPro" id="IPR050534">
    <property type="entry name" value="Coronavir_polyprotein_1ab"/>
</dbReference>
<protein>
    <recommendedName>
        <fullName evidence="6">DNA2/NAM7 helicase-like C-terminal domain-containing protein</fullName>
    </recommendedName>
</protein>
<feature type="region of interest" description="Disordered" evidence="5">
    <location>
        <begin position="384"/>
        <end position="413"/>
    </location>
</feature>
<name>A0A4U5MMQ1_STECR</name>
<evidence type="ECO:0000256" key="2">
    <source>
        <dbReference type="ARBA" id="ARBA00022801"/>
    </source>
</evidence>
<dbReference type="GO" id="GO:0016787">
    <property type="term" value="F:hydrolase activity"/>
    <property type="evidence" value="ECO:0007669"/>
    <property type="project" value="UniProtKB-KW"/>
</dbReference>
<dbReference type="OrthoDB" id="5877598at2759"/>
<gene>
    <name evidence="7" type="ORF">L596_022745</name>
</gene>
<evidence type="ECO:0000256" key="3">
    <source>
        <dbReference type="ARBA" id="ARBA00022806"/>
    </source>
</evidence>
<organism evidence="7 8">
    <name type="scientific">Steinernema carpocapsae</name>
    <name type="common">Entomopathogenic nematode</name>
    <dbReference type="NCBI Taxonomy" id="34508"/>
    <lineage>
        <taxon>Eukaryota</taxon>
        <taxon>Metazoa</taxon>
        <taxon>Ecdysozoa</taxon>
        <taxon>Nematoda</taxon>
        <taxon>Chromadorea</taxon>
        <taxon>Rhabditida</taxon>
        <taxon>Tylenchina</taxon>
        <taxon>Panagrolaimomorpha</taxon>
        <taxon>Strongyloidoidea</taxon>
        <taxon>Steinernematidae</taxon>
        <taxon>Steinernema</taxon>
    </lineage>
</organism>
<dbReference type="Pfam" id="PF13087">
    <property type="entry name" value="AAA_12"/>
    <property type="match status" value="1"/>
</dbReference>
<dbReference type="PANTHER" id="PTHR43788">
    <property type="entry name" value="DNA2/NAM7 HELICASE FAMILY MEMBER"/>
    <property type="match status" value="1"/>
</dbReference>
<reference evidence="7 8" key="1">
    <citation type="journal article" date="2015" name="Genome Biol.">
        <title>Comparative genomics of Steinernema reveals deeply conserved gene regulatory networks.</title>
        <authorList>
            <person name="Dillman A.R."/>
            <person name="Macchietto M."/>
            <person name="Porter C.F."/>
            <person name="Rogers A."/>
            <person name="Williams B."/>
            <person name="Antoshechkin I."/>
            <person name="Lee M.M."/>
            <person name="Goodwin Z."/>
            <person name="Lu X."/>
            <person name="Lewis E.E."/>
            <person name="Goodrich-Blair H."/>
            <person name="Stock S.P."/>
            <person name="Adams B.J."/>
            <person name="Sternberg P.W."/>
            <person name="Mortazavi A."/>
        </authorList>
    </citation>
    <scope>NUCLEOTIDE SEQUENCE [LARGE SCALE GENOMIC DNA]</scope>
    <source>
        <strain evidence="7 8">ALL</strain>
    </source>
</reference>
<evidence type="ECO:0000256" key="4">
    <source>
        <dbReference type="ARBA" id="ARBA00022840"/>
    </source>
</evidence>
<evidence type="ECO:0000313" key="8">
    <source>
        <dbReference type="Proteomes" id="UP000298663"/>
    </source>
</evidence>
<evidence type="ECO:0000256" key="5">
    <source>
        <dbReference type="SAM" id="MobiDB-lite"/>
    </source>
</evidence>
<dbReference type="STRING" id="34508.A0A4U5MMQ1"/>
<evidence type="ECO:0000256" key="1">
    <source>
        <dbReference type="ARBA" id="ARBA00022741"/>
    </source>
</evidence>
<keyword evidence="8" id="KW-1185">Reference proteome</keyword>
<dbReference type="SUPFAM" id="SSF52540">
    <property type="entry name" value="P-loop containing nucleoside triphosphate hydrolases"/>
    <property type="match status" value="1"/>
</dbReference>
<dbReference type="GO" id="GO:0005524">
    <property type="term" value="F:ATP binding"/>
    <property type="evidence" value="ECO:0007669"/>
    <property type="project" value="UniProtKB-KW"/>
</dbReference>
<dbReference type="InterPro" id="IPR027417">
    <property type="entry name" value="P-loop_NTPase"/>
</dbReference>
<dbReference type="GO" id="GO:0043139">
    <property type="term" value="F:5'-3' DNA helicase activity"/>
    <property type="evidence" value="ECO:0007669"/>
    <property type="project" value="TreeGrafter"/>
</dbReference>
<sequence>MSPQYVVIQAYGKRCILIPKINASVANKRFILFTDDKTSIKDRTVDEDFRLAPGDVVTVFSSAEAHKITNRNLTKGTASDLRSCYNPRTGCFEPVYRATQITIVKKTSPTPHYAVIQHFGAPKAPGGRYEQDRSSWQGNIIVFFSLTGSAQSIAPAGIIDGVNTNNPLVGSIKKVFFVKAQSGWIKRRSYMLPPGYAPIDYEELMDENRHFPCRVVNLKPQELAVLPLKGHTNSSDQKDALVRFSKIVRVVATFVENRLLYAQRTAGEMARVFPGENSWELRFCMATPVRGGEYWSYWNRSNFDYSVINYRMTQWSSETLVQISARKTQWMLKDFLIRNSGLIVGTLTAVDQAAKKEMEDEIRRKLFGSAQYIYRSQGRVRRKRPFDLRRENGSNRSSPSKKRQRLESSSGHAARRCYAFQDDEEDHIPYEFQDPDLPKIWIQPSSLHTGFKHIFHVFKSELLTKNALTDSPQATILQQVLGGIRPAPINDNYESNGLTDLNEKQTLVAKTFLSKDSKILFAQCPAGSGKSKLISSLVDEFTATTEESILVLATTNTAAEKVAKAIHEVVEDDVSRMLLLRSSHSEFLDLKDSEALWYERYRLVSILKKLYDQGKIPEGHRQDVEGFLAQTMEAGTLRSFDADILGLVKHVYAPRVIVATVAMVEQYIEVLKRFPTVVIFPDANRISFAQFLSLTVCFKNMGKVLLLGDRHQLPVHQYHLAGTDAARGGLESIIEIIQRENIVPTVYLDEVYRSHPNLFPFIKQAYNILTDPLTADKDNRLFHEDPTLKTPLTCADRNLFWNSSFRMPKGNIPLAILSEESWDNMTPSESRYNLEQESCVVKLVEKLRSAFPTVSIDVVCYYSGARVNLAGHEHLKGVKGLKVRSVDQEQGEEADIVIVVTTRVTPRTMKQDDRDERDVKPWIRRSTNELVGSAGRAIVALTRAKEAMFVVGDLQFYRNNSKIWKNFYERAVEQKLVVTANYFDKH</sequence>
<accession>A0A4U5MMQ1</accession>
<dbReference type="Proteomes" id="UP000298663">
    <property type="component" value="Unassembled WGS sequence"/>
</dbReference>
<comment type="caution">
    <text evidence="7">The sequence shown here is derived from an EMBL/GenBank/DDBJ whole genome shotgun (WGS) entry which is preliminary data.</text>
</comment>